<evidence type="ECO:0000256" key="3">
    <source>
        <dbReference type="RuleBase" id="RU004447"/>
    </source>
</evidence>
<dbReference type="Proteomes" id="UP000245468">
    <property type="component" value="Chromosome"/>
</dbReference>
<dbReference type="GO" id="GO:0004222">
    <property type="term" value="F:metalloendopeptidase activity"/>
    <property type="evidence" value="ECO:0007669"/>
    <property type="project" value="InterPro"/>
</dbReference>
<evidence type="ECO:0000313" key="8">
    <source>
        <dbReference type="EMBL" id="AWL09539.1"/>
    </source>
</evidence>
<feature type="domain" description="Peptidase M16 N-terminal" evidence="6">
    <location>
        <begin position="66"/>
        <end position="213"/>
    </location>
</feature>
<feature type="domain" description="Peptidase M16 C-terminal" evidence="7">
    <location>
        <begin position="678"/>
        <end position="855"/>
    </location>
</feature>
<dbReference type="Gene3D" id="3.30.830.10">
    <property type="entry name" value="Metalloenzyme, LuxS/M16 peptidase-like"/>
    <property type="match status" value="4"/>
</dbReference>
<evidence type="ECO:0000313" key="9">
    <source>
        <dbReference type="Proteomes" id="UP000245468"/>
    </source>
</evidence>
<evidence type="ECO:0000256" key="4">
    <source>
        <dbReference type="SAM" id="MobiDB-lite"/>
    </source>
</evidence>
<keyword evidence="8" id="KW-0378">Hydrolase</keyword>
<feature type="region of interest" description="Disordered" evidence="4">
    <location>
        <begin position="929"/>
        <end position="951"/>
    </location>
</feature>
<proteinExistence type="inferred from homology"/>
<dbReference type="GO" id="GO:0046872">
    <property type="term" value="F:metal ion binding"/>
    <property type="evidence" value="ECO:0007669"/>
    <property type="project" value="InterPro"/>
</dbReference>
<dbReference type="InterPro" id="IPR001431">
    <property type="entry name" value="Pept_M16_Zn_BS"/>
</dbReference>
<name>A0A2S2DW36_9BACT</name>
<feature type="signal peptide" evidence="5">
    <location>
        <begin position="1"/>
        <end position="20"/>
    </location>
</feature>
<evidence type="ECO:0000259" key="6">
    <source>
        <dbReference type="Pfam" id="PF00675"/>
    </source>
</evidence>
<reference evidence="9" key="1">
    <citation type="submission" date="2018-05" db="EMBL/GenBank/DDBJ databases">
        <title>Pseudarcicella sp. HME7025 Genome sequencing and assembly.</title>
        <authorList>
            <person name="Kim H."/>
            <person name="Kang H."/>
            <person name="Joh K."/>
        </authorList>
    </citation>
    <scope>NUCLEOTIDE SEQUENCE [LARGE SCALE GENOMIC DNA]</scope>
    <source>
        <strain evidence="9">HME7025</strain>
    </source>
</reference>
<dbReference type="InterPro" id="IPR011249">
    <property type="entry name" value="Metalloenz_LuxS/M16"/>
</dbReference>
<feature type="chain" id="PRO_5015647351" evidence="5">
    <location>
        <begin position="21"/>
        <end position="951"/>
    </location>
</feature>
<evidence type="ECO:0000259" key="7">
    <source>
        <dbReference type="Pfam" id="PF05193"/>
    </source>
</evidence>
<organism evidence="8 9">
    <name type="scientific">Aquirufa nivalisilvae</name>
    <dbReference type="NCBI Taxonomy" id="2516557"/>
    <lineage>
        <taxon>Bacteria</taxon>
        <taxon>Pseudomonadati</taxon>
        <taxon>Bacteroidota</taxon>
        <taxon>Cytophagia</taxon>
        <taxon>Cytophagales</taxon>
        <taxon>Flectobacillaceae</taxon>
        <taxon>Aquirufa</taxon>
    </lineage>
</organism>
<dbReference type="PANTHER" id="PTHR11851:SF49">
    <property type="entry name" value="MITOCHONDRIAL-PROCESSING PEPTIDASE SUBUNIT ALPHA"/>
    <property type="match status" value="1"/>
</dbReference>
<dbReference type="Pfam" id="PF00675">
    <property type="entry name" value="Peptidase_M16"/>
    <property type="match status" value="2"/>
</dbReference>
<evidence type="ECO:0000256" key="2">
    <source>
        <dbReference type="ARBA" id="ARBA00007261"/>
    </source>
</evidence>
<keyword evidence="9" id="KW-1185">Reference proteome</keyword>
<keyword evidence="5" id="KW-0732">Signal</keyword>
<feature type="domain" description="Peptidase M16 C-terminal" evidence="7">
    <location>
        <begin position="221"/>
        <end position="394"/>
    </location>
</feature>
<protein>
    <submittedName>
        <fullName evidence="8">Putative zinc protease</fullName>
        <ecNumber evidence="8">3.4.24.-</ecNumber>
    </submittedName>
</protein>
<keyword evidence="8" id="KW-0645">Protease</keyword>
<dbReference type="OrthoDB" id="9811314at2"/>
<sequence>MKRTILIALLYIIGISSIQAQQKSKTVGTAPKTSNATAKTSTLSIPEKVTSAEGITEYRLGNGLKVLLFPDPSKQTITVNITYLVGSRHEGYGETGMSHLLEHMVFKGTKEKHKDVAKEITDHGAQFNGTTWLDRTNYFETFAATDENLDWALDMEADRMINSRIAKSELETEMTVVRNEFEMGENDPGSVLNDRIVSTAFLWHNYGNSTIGARSDIEKVPIENLQAYYKKYYQPDNAVLLVAGKFDPVKTLNLINQKFGVIPKPERVLTKTFTAEPTQDGERQVILRRVGDVQAVGAAYHIPSGLHPDYIACDVFVDLLTDAPSGRLYKALIDTKKAASQFGFSFQLKEPGLVYFGAEVPKDKSADSVRTIMLETIEQFAKTPPTQADVDRIKLKNIKNIELLLNNAQRVGVGLSEYIAQGDWRLLFHTRNLVEKVTAEDVQRVAQKYFKASNRTSGIFYPTEKPERAEIPEANEAEVVLKDFKGRAAVAEGEAFDPSPSNIDSRTKKETIGSVKVALLSKKTRGSSVYARMTLRFGDEKSLLGTATVADLAADMLTKGTSKHTRQQFQDELDKLKARVTITGGATQANVSIETTRENLVPALKLVAEALKTPVFPADEFEKLKQENLTQIDAQKSDPQAKAIEALNQVRTAHYPKNDVRYNPTLAEQTALYSAAKLEDAISFYKNFYGASSATFSAVGDFDENEVKDLIKTEFSTWKSLKPYTRIPEIVTDAKPIIKSIETPDKANAFFVAYQPLKISDTDPDFAALEISNYILGGSPGLANRLMQRIRQKEGLSYGVASQFSAHPIDKAGSFLTYAIYAPENLAKLEAAFKEEIEKILKDGYTEKEIEEAKKSWLQGRQVARSQDNSLSNTLNNNLFLNRSLKFSEELDKKVNALTSEQILQATRKTLDLLKMSLIKAGDYEGAAKKKAAKAETAPSNTGAVGGAPKP</sequence>
<dbReference type="PROSITE" id="PS00143">
    <property type="entry name" value="INSULINASE"/>
    <property type="match status" value="1"/>
</dbReference>
<feature type="domain" description="Peptidase M16 N-terminal" evidence="6">
    <location>
        <begin position="549"/>
        <end position="657"/>
    </location>
</feature>
<dbReference type="Pfam" id="PF05193">
    <property type="entry name" value="Peptidase_M16_C"/>
    <property type="match status" value="2"/>
</dbReference>
<dbReference type="InterPro" id="IPR007863">
    <property type="entry name" value="Peptidase_M16_C"/>
</dbReference>
<comment type="similarity">
    <text evidence="2 3">Belongs to the peptidase M16 family.</text>
</comment>
<comment type="cofactor">
    <cofactor evidence="1">
        <name>Zn(2+)</name>
        <dbReference type="ChEBI" id="CHEBI:29105"/>
    </cofactor>
</comment>
<dbReference type="RefSeq" id="WP_109323217.1">
    <property type="nucleotide sequence ID" value="NZ_CP029346.1"/>
</dbReference>
<dbReference type="PANTHER" id="PTHR11851">
    <property type="entry name" value="METALLOPROTEASE"/>
    <property type="match status" value="1"/>
</dbReference>
<dbReference type="GO" id="GO:0006508">
    <property type="term" value="P:proteolysis"/>
    <property type="evidence" value="ECO:0007669"/>
    <property type="project" value="UniProtKB-KW"/>
</dbReference>
<accession>A0A2S2DW36</accession>
<dbReference type="EC" id="3.4.24.-" evidence="8"/>
<dbReference type="SUPFAM" id="SSF63411">
    <property type="entry name" value="LuxS/MPP-like metallohydrolase"/>
    <property type="match status" value="4"/>
</dbReference>
<dbReference type="AlphaFoldDB" id="A0A2S2DW36"/>
<evidence type="ECO:0000256" key="1">
    <source>
        <dbReference type="ARBA" id="ARBA00001947"/>
    </source>
</evidence>
<dbReference type="InterPro" id="IPR050361">
    <property type="entry name" value="MPP/UQCRC_Complex"/>
</dbReference>
<evidence type="ECO:0000256" key="5">
    <source>
        <dbReference type="SAM" id="SignalP"/>
    </source>
</evidence>
<dbReference type="EMBL" id="CP029346">
    <property type="protein sequence ID" value="AWL09539.1"/>
    <property type="molecule type" value="Genomic_DNA"/>
</dbReference>
<gene>
    <name evidence="8" type="ORF">HME7025_01687</name>
</gene>
<dbReference type="InterPro" id="IPR011765">
    <property type="entry name" value="Pept_M16_N"/>
</dbReference>
<dbReference type="KEGG" id="psez:HME7025_01687"/>